<name>A0AAI8C7V1_9FLAO</name>
<protein>
    <submittedName>
        <fullName evidence="1">Uncharacterized protein</fullName>
    </submittedName>
</protein>
<dbReference type="AlphaFoldDB" id="A0AAI8C7V1"/>
<reference evidence="1 2" key="1">
    <citation type="journal article" date="2016" name="J. Zhejiang Univ. Sci. B">
        <title>Antibiotic resistance mechanisms of Myroides sp.</title>
        <authorList>
            <person name="Hu S."/>
            <person name="Yuan S."/>
            <person name="Qu H."/>
            <person name="Jiang T."/>
            <person name="Zhou Y."/>
            <person name="Wang M."/>
            <person name="Ming D."/>
        </authorList>
    </citation>
    <scope>NUCLEOTIDE SEQUENCE [LARGE SCALE GENOMIC DNA]</scope>
    <source>
        <strain evidence="1 2">PR63039</strain>
    </source>
</reference>
<dbReference type="Proteomes" id="UP000069030">
    <property type="component" value="Chromosome"/>
</dbReference>
<organism evidence="1 2">
    <name type="scientific">Myroides odoratimimus</name>
    <dbReference type="NCBI Taxonomy" id="76832"/>
    <lineage>
        <taxon>Bacteria</taxon>
        <taxon>Pseudomonadati</taxon>
        <taxon>Bacteroidota</taxon>
        <taxon>Flavobacteriia</taxon>
        <taxon>Flavobacteriales</taxon>
        <taxon>Flavobacteriaceae</taxon>
        <taxon>Myroides</taxon>
    </lineage>
</organism>
<gene>
    <name evidence="1" type="ORF">AS202_15825</name>
</gene>
<accession>A0AAI8C7V1</accession>
<dbReference type="EMBL" id="CP013690">
    <property type="protein sequence ID" value="ALU27520.1"/>
    <property type="molecule type" value="Genomic_DNA"/>
</dbReference>
<evidence type="ECO:0000313" key="1">
    <source>
        <dbReference type="EMBL" id="ALU27520.1"/>
    </source>
</evidence>
<proteinExistence type="predicted"/>
<sequence>MAEPVGVFAQIHLTEVNYKAFFKTKAITVISEEMHQCILYNCQDNYCYQYNKKKEELLCLAFYNHGNRETIRGDFYLSIQTIAPFAKEGRTGVIALTLDAYNWQEIECYEVLVDNQWEVQAISAVELEALRVLVFSCLEHFDQPFAQKVFDSKMVDSNVVKKIATLQEKNRLANLTVFAKEATPLNPIHLFGAFYYNGKVVFSCKEGGIVYPQIDLATFKPMVYGACDQEHVIFNGKCIKTNPKKFKRVAKYETVYYLSEEGVLDEKGEWIEGSDATTFKLTEDYLAEDSIHLYYWGHVVSKSSFSTYRVESYPYHTDFLITDTAVCYTQYKLEVDAQSFRFLKRLEGLAYSYTGFVGEDKEGLFVYLIEDNKGQVIRSTGLSIDQLLQLFQDKYGNKYWRMEEDERICLEKPSAAYYKEFAKKCKTPWVFYQIKELRDYAKLIVQKYEDKKDKEELIPFWKIYSLVEPYLWIEADSYKYVILMYCIEGKQEHALDTLRKAIMYGAFDMEEFFDHPLLSTIQEHEYFLELKEYATQNKPIGYKIPMQLEILEKLLALPQSMYTDGTILWKYHLYDNVDIEEAMREHPQLTDYYTRYITLNTELFNRFFKRYNLIDMDYTPYEEYHCMPIEASIIMLKYYMRMADIPSGSVAYFIPQLIQRMDKIKERIHRLAGEEHTHYQTVYNNNEVVQILEQYF</sequence>
<evidence type="ECO:0000313" key="2">
    <source>
        <dbReference type="Proteomes" id="UP000069030"/>
    </source>
</evidence>
<dbReference type="RefSeq" id="WP_058699669.1">
    <property type="nucleotide sequence ID" value="NZ_CP013690.1"/>
</dbReference>
<dbReference type="KEGG" id="mod:AS202_15825"/>